<organism evidence="12 13">
    <name type="scientific">Pinctada imbricata</name>
    <name type="common">Atlantic pearl-oyster</name>
    <name type="synonym">Pinctada martensii</name>
    <dbReference type="NCBI Taxonomy" id="66713"/>
    <lineage>
        <taxon>Eukaryota</taxon>
        <taxon>Metazoa</taxon>
        <taxon>Spiralia</taxon>
        <taxon>Lophotrochozoa</taxon>
        <taxon>Mollusca</taxon>
        <taxon>Bivalvia</taxon>
        <taxon>Autobranchia</taxon>
        <taxon>Pteriomorphia</taxon>
        <taxon>Pterioida</taxon>
        <taxon>Pterioidea</taxon>
        <taxon>Pteriidae</taxon>
        <taxon>Pinctada</taxon>
    </lineage>
</organism>
<dbReference type="PROSITE" id="PS50097">
    <property type="entry name" value="BTB"/>
    <property type="match status" value="1"/>
</dbReference>
<feature type="region of interest" description="Disordered" evidence="10">
    <location>
        <begin position="232"/>
        <end position="260"/>
    </location>
</feature>
<feature type="compositionally biased region" description="Polar residues" evidence="10">
    <location>
        <begin position="203"/>
        <end position="214"/>
    </location>
</feature>
<keyword evidence="7" id="KW-0238">DNA-binding</keyword>
<comment type="caution">
    <text evidence="12">The sequence shown here is derived from an EMBL/GenBank/DDBJ whole genome shotgun (WGS) entry which is preliminary data.</text>
</comment>
<dbReference type="GO" id="GO:0000978">
    <property type="term" value="F:RNA polymerase II cis-regulatory region sequence-specific DNA binding"/>
    <property type="evidence" value="ECO:0007669"/>
    <property type="project" value="TreeGrafter"/>
</dbReference>
<gene>
    <name evidence="12" type="ORF">FSP39_008477</name>
</gene>
<dbReference type="SMART" id="SM00225">
    <property type="entry name" value="BTB"/>
    <property type="match status" value="1"/>
</dbReference>
<name>A0AA89CA79_PINIB</name>
<keyword evidence="6" id="KW-0805">Transcription regulation</keyword>
<evidence type="ECO:0000256" key="3">
    <source>
        <dbReference type="ARBA" id="ARBA00022737"/>
    </source>
</evidence>
<evidence type="ECO:0000256" key="10">
    <source>
        <dbReference type="SAM" id="MobiDB-lite"/>
    </source>
</evidence>
<reference evidence="12" key="1">
    <citation type="submission" date="2019-08" db="EMBL/GenBank/DDBJ databases">
        <title>The improved chromosome-level genome for the pearl oyster Pinctada fucata martensii using PacBio sequencing and Hi-C.</title>
        <authorList>
            <person name="Zheng Z."/>
        </authorList>
    </citation>
    <scope>NUCLEOTIDE SEQUENCE</scope>
    <source>
        <strain evidence="12">ZZ-2019</strain>
        <tissue evidence="12">Adductor muscle</tissue>
    </source>
</reference>
<feature type="domain" description="BTB" evidence="11">
    <location>
        <begin position="30"/>
        <end position="96"/>
    </location>
</feature>
<keyword evidence="5" id="KW-0862">Zinc</keyword>
<dbReference type="InterPro" id="IPR050457">
    <property type="entry name" value="ZnFinger_BTB_dom_contain"/>
</dbReference>
<dbReference type="PANTHER" id="PTHR46105:SF5">
    <property type="entry name" value="ZINC FINGER AND BTB DOMAIN-CONTAINING PROTEIN 44 ISOFORM X1"/>
    <property type="match status" value="1"/>
</dbReference>
<protein>
    <recommendedName>
        <fullName evidence="11">BTB domain-containing protein</fullName>
    </recommendedName>
</protein>
<dbReference type="EMBL" id="VSWD01000005">
    <property type="protein sequence ID" value="KAK3102062.1"/>
    <property type="molecule type" value="Genomic_DNA"/>
</dbReference>
<dbReference type="GO" id="GO:0008270">
    <property type="term" value="F:zinc ion binding"/>
    <property type="evidence" value="ECO:0007669"/>
    <property type="project" value="UniProtKB-KW"/>
</dbReference>
<dbReference type="InterPro" id="IPR000210">
    <property type="entry name" value="BTB/POZ_dom"/>
</dbReference>
<keyword evidence="3" id="KW-0677">Repeat</keyword>
<evidence type="ECO:0000313" key="13">
    <source>
        <dbReference type="Proteomes" id="UP001186944"/>
    </source>
</evidence>
<feature type="compositionally biased region" description="Polar residues" evidence="10">
    <location>
        <begin position="160"/>
        <end position="172"/>
    </location>
</feature>
<evidence type="ECO:0000256" key="2">
    <source>
        <dbReference type="ARBA" id="ARBA00022723"/>
    </source>
</evidence>
<evidence type="ECO:0000256" key="6">
    <source>
        <dbReference type="ARBA" id="ARBA00023015"/>
    </source>
</evidence>
<proteinExistence type="predicted"/>
<evidence type="ECO:0000256" key="8">
    <source>
        <dbReference type="ARBA" id="ARBA00023163"/>
    </source>
</evidence>
<dbReference type="GO" id="GO:0000981">
    <property type="term" value="F:DNA-binding transcription factor activity, RNA polymerase II-specific"/>
    <property type="evidence" value="ECO:0007669"/>
    <property type="project" value="TreeGrafter"/>
</dbReference>
<dbReference type="SUPFAM" id="SSF54695">
    <property type="entry name" value="POZ domain"/>
    <property type="match status" value="1"/>
</dbReference>
<keyword evidence="9" id="KW-0539">Nucleus</keyword>
<dbReference type="Gene3D" id="3.30.710.10">
    <property type="entry name" value="Potassium Channel Kv1.1, Chain A"/>
    <property type="match status" value="1"/>
</dbReference>
<keyword evidence="8" id="KW-0804">Transcription</keyword>
<dbReference type="Proteomes" id="UP001186944">
    <property type="component" value="Unassembled WGS sequence"/>
</dbReference>
<dbReference type="InterPro" id="IPR011333">
    <property type="entry name" value="SKP1/BTB/POZ_sf"/>
</dbReference>
<evidence type="ECO:0000256" key="1">
    <source>
        <dbReference type="ARBA" id="ARBA00004123"/>
    </source>
</evidence>
<feature type="region of interest" description="Disordered" evidence="10">
    <location>
        <begin position="160"/>
        <end position="218"/>
    </location>
</feature>
<sequence length="396" mass="44010">MAYHKVYMNQIFSTSLTGQLAFMWRKELLCDAVIKAGNFSTKAHRLVMIAACPMLQHMENASLGSHLEVRLSSDISVTSIKMFLQYLYEGFMKLTEENYKEIEKISKVLQVDSITKCCIDFAKCLRQQSDQHYPDVNEFGIQEQAEFKFVKATDLEKTFSSADNTGDFGSSNKRPRVQSGRRESTGLDYPSRNYQEDRRAGFGSSSQNQQSTHSEPIEILDDGVEVINSEPAQRDEEGWPVPSSQPPLQHSMGVGVSTQSGTQPDVRVISISDHDVSIPVSTPPISQTSQPQETPQHTGFTSHASTKVTEQLGTIQPMTGIDVPVQQRVSQSSPFTTSTQCQLVPVPANQRKPFAAGNESQLNVSKDVDPSVYTGKNVLLIMKVLNLYFSSTRVNI</sequence>
<evidence type="ECO:0000256" key="7">
    <source>
        <dbReference type="ARBA" id="ARBA00023125"/>
    </source>
</evidence>
<evidence type="ECO:0000256" key="5">
    <source>
        <dbReference type="ARBA" id="ARBA00022833"/>
    </source>
</evidence>
<evidence type="ECO:0000259" key="11">
    <source>
        <dbReference type="PROSITE" id="PS50097"/>
    </source>
</evidence>
<keyword evidence="2" id="KW-0479">Metal-binding</keyword>
<dbReference type="PANTHER" id="PTHR46105">
    <property type="entry name" value="AGAP004733-PA"/>
    <property type="match status" value="1"/>
</dbReference>
<keyword evidence="13" id="KW-1185">Reference proteome</keyword>
<evidence type="ECO:0000313" key="12">
    <source>
        <dbReference type="EMBL" id="KAK3102062.1"/>
    </source>
</evidence>
<dbReference type="AlphaFoldDB" id="A0AA89CA79"/>
<evidence type="ECO:0000256" key="9">
    <source>
        <dbReference type="ARBA" id="ARBA00023242"/>
    </source>
</evidence>
<accession>A0AA89CA79</accession>
<evidence type="ECO:0000256" key="4">
    <source>
        <dbReference type="ARBA" id="ARBA00022771"/>
    </source>
</evidence>
<dbReference type="Pfam" id="PF00651">
    <property type="entry name" value="BTB"/>
    <property type="match status" value="1"/>
</dbReference>
<keyword evidence="4" id="KW-0863">Zinc-finger</keyword>
<comment type="subcellular location">
    <subcellularLocation>
        <location evidence="1">Nucleus</location>
    </subcellularLocation>
</comment>
<dbReference type="GO" id="GO:0005634">
    <property type="term" value="C:nucleus"/>
    <property type="evidence" value="ECO:0007669"/>
    <property type="project" value="UniProtKB-SubCell"/>
</dbReference>